<comment type="caution">
    <text evidence="2">The sequence shown here is derived from an EMBL/GenBank/DDBJ whole genome shotgun (WGS) entry which is preliminary data.</text>
</comment>
<feature type="non-terminal residue" evidence="2">
    <location>
        <position position="1"/>
    </location>
</feature>
<dbReference type="EMBL" id="JAAAJA010001617">
    <property type="protein sequence ID" value="KAG0247082.1"/>
    <property type="molecule type" value="Genomic_DNA"/>
</dbReference>
<keyword evidence="3" id="KW-1185">Reference proteome</keyword>
<dbReference type="Proteomes" id="UP000726737">
    <property type="component" value="Unassembled WGS sequence"/>
</dbReference>
<feature type="non-terminal residue" evidence="2">
    <location>
        <position position="583"/>
    </location>
</feature>
<evidence type="ECO:0000256" key="1">
    <source>
        <dbReference type="SAM" id="MobiDB-lite"/>
    </source>
</evidence>
<feature type="region of interest" description="Disordered" evidence="1">
    <location>
        <begin position="1"/>
        <end position="29"/>
    </location>
</feature>
<dbReference type="AlphaFoldDB" id="A0A9P6TV13"/>
<reference evidence="2" key="1">
    <citation type="journal article" date="2020" name="Fungal Divers.">
        <title>Resolving the Mortierellaceae phylogeny through synthesis of multi-gene phylogenetics and phylogenomics.</title>
        <authorList>
            <person name="Vandepol N."/>
            <person name="Liber J."/>
            <person name="Desiro A."/>
            <person name="Na H."/>
            <person name="Kennedy M."/>
            <person name="Barry K."/>
            <person name="Grigoriev I.V."/>
            <person name="Miller A.N."/>
            <person name="O'Donnell K."/>
            <person name="Stajich J.E."/>
            <person name="Bonito G."/>
        </authorList>
    </citation>
    <scope>NUCLEOTIDE SEQUENCE</scope>
    <source>
        <strain evidence="2">KOD948</strain>
    </source>
</reference>
<proteinExistence type="predicted"/>
<accession>A0A9P6TV13</accession>
<sequence>HAPIPARVSIPPSDHLSDESRPGTPQSDDLRIDIKKIADKFFVTGSKYADFLDSYVQGKLSLPLTTTGIKGLPKVVRRGADTHESRPNLLFLDLPVPPSSVGAHPPERFRSNVLLGVIEKKQSQDLPVFGVSGCGKTRSVIEMLCLQWGFYFNAAKKDLGSNDLSRLAESIEAKAEEDRGVSVNTIFAKNMTLVLFLSRLLVLKYCLQVPDCRQTFSSASWAILQACPNMFEDVFSELFNVLFNKLHRRVPFELDVTTVIQEELLIVRKLLAAHGYPNFSSETKLRLVVDEAQLLSDKGSELFQSSFMETGLRPMLSPILNGFRKAGDRDLTIIYCGTGLSIRTLHWALSSGEGVKEPRSEMFPYFEFPGWTGRDSIQSYIERVMDQLPDKESKNMLGSLFPPAAIAMLHERLTGRFRPVVTAIEGIILRGDPTEWKSEIKYTEAMITSWKDRERRGNLCGEILRLENKIAQNPKNFTSCSSLRETLGLFLFRYCLLDATEIVLEIDVQLVEAAFGRIKIFGGRARTVLDEPFVLKATFNYFQEKDPSLVSAAERAMLHSDNASVHGNMWEAMMPPVFVETFK</sequence>
<evidence type="ECO:0000313" key="3">
    <source>
        <dbReference type="Proteomes" id="UP000726737"/>
    </source>
</evidence>
<name>A0A9P6TV13_9FUNG</name>
<protein>
    <submittedName>
        <fullName evidence="2">Uncharacterized protein</fullName>
    </submittedName>
</protein>
<dbReference type="OrthoDB" id="2393824at2759"/>
<evidence type="ECO:0000313" key="2">
    <source>
        <dbReference type="EMBL" id="KAG0247082.1"/>
    </source>
</evidence>
<organism evidence="2 3">
    <name type="scientific">Mortierella polycephala</name>
    <dbReference type="NCBI Taxonomy" id="41804"/>
    <lineage>
        <taxon>Eukaryota</taxon>
        <taxon>Fungi</taxon>
        <taxon>Fungi incertae sedis</taxon>
        <taxon>Mucoromycota</taxon>
        <taxon>Mortierellomycotina</taxon>
        <taxon>Mortierellomycetes</taxon>
        <taxon>Mortierellales</taxon>
        <taxon>Mortierellaceae</taxon>
        <taxon>Mortierella</taxon>
    </lineage>
</organism>
<gene>
    <name evidence="2" type="ORF">BG011_002071</name>
</gene>